<evidence type="ECO:0000313" key="1">
    <source>
        <dbReference type="EMBL" id="MFC3760055.1"/>
    </source>
</evidence>
<dbReference type="EMBL" id="JBHRZH010000004">
    <property type="protein sequence ID" value="MFC3760055.1"/>
    <property type="molecule type" value="Genomic_DNA"/>
</dbReference>
<organism evidence="1 2">
    <name type="scientific">Tenggerimyces flavus</name>
    <dbReference type="NCBI Taxonomy" id="1708749"/>
    <lineage>
        <taxon>Bacteria</taxon>
        <taxon>Bacillati</taxon>
        <taxon>Actinomycetota</taxon>
        <taxon>Actinomycetes</taxon>
        <taxon>Propionibacteriales</taxon>
        <taxon>Nocardioidaceae</taxon>
        <taxon>Tenggerimyces</taxon>
    </lineage>
</organism>
<dbReference type="RefSeq" id="WP_205120119.1">
    <property type="nucleotide sequence ID" value="NZ_JAFBCM010000001.1"/>
</dbReference>
<dbReference type="InterPro" id="IPR036291">
    <property type="entry name" value="NAD(P)-bd_dom_sf"/>
</dbReference>
<protein>
    <submittedName>
        <fullName evidence="1">SDR family oxidoreductase</fullName>
    </submittedName>
</protein>
<sequence>MTRALEGQVALVTGATRGAGRGIAIELGVAGATVYCTGRTTRAQRSPLNRPETIEETAELVNEAGGTGIAVQVDHMDIEQVRALVARIEQEQNGRIDLLVNDIWGGQGELTDNHAKPFWEHDLEHRLGILRNAVDTHVITSWFVAPLMAKRQKGLMIGITDGAPDMYHDNLFYDLCKKSVMRLAVGYGTDGKPYGITGVAISPGWLRSEEMLEWAEVTEENWQDYYWRDPEHRHSFWLRSESPRFTGRAVVALASDPEVARWNCRTMYAEQLSVEYGFTDLNGVTPGQGIYSAAVIDGQALRREDYLPR</sequence>
<dbReference type="PANTHER" id="PTHR44147:SF2">
    <property type="entry name" value="DEHYDROGENASE_REDUCTASE SDR FAMILY MEMBER 1"/>
    <property type="match status" value="1"/>
</dbReference>
<keyword evidence="2" id="KW-1185">Reference proteome</keyword>
<dbReference type="PANTHER" id="PTHR44147">
    <property type="entry name" value="DEHYDROGENASE/REDUCTASE SDR FAMILY MEMBER 1"/>
    <property type="match status" value="1"/>
</dbReference>
<dbReference type="NCBIfam" id="NF006159">
    <property type="entry name" value="PRK08303.1"/>
    <property type="match status" value="1"/>
</dbReference>
<dbReference type="PRINTS" id="PR00081">
    <property type="entry name" value="GDHRDH"/>
</dbReference>
<gene>
    <name evidence="1" type="ORF">ACFOUW_04345</name>
</gene>
<name>A0ABV7Y493_9ACTN</name>
<dbReference type="Gene3D" id="3.40.50.720">
    <property type="entry name" value="NAD(P)-binding Rossmann-like Domain"/>
    <property type="match status" value="1"/>
</dbReference>
<dbReference type="SUPFAM" id="SSF51735">
    <property type="entry name" value="NAD(P)-binding Rossmann-fold domains"/>
    <property type="match status" value="1"/>
</dbReference>
<comment type="caution">
    <text evidence="1">The sequence shown here is derived from an EMBL/GenBank/DDBJ whole genome shotgun (WGS) entry which is preliminary data.</text>
</comment>
<dbReference type="Pfam" id="PF00106">
    <property type="entry name" value="adh_short"/>
    <property type="match status" value="1"/>
</dbReference>
<dbReference type="Proteomes" id="UP001595699">
    <property type="component" value="Unassembled WGS sequence"/>
</dbReference>
<evidence type="ECO:0000313" key="2">
    <source>
        <dbReference type="Proteomes" id="UP001595699"/>
    </source>
</evidence>
<proteinExistence type="predicted"/>
<reference evidence="2" key="1">
    <citation type="journal article" date="2019" name="Int. J. Syst. Evol. Microbiol.">
        <title>The Global Catalogue of Microorganisms (GCM) 10K type strain sequencing project: providing services to taxonomists for standard genome sequencing and annotation.</title>
        <authorList>
            <consortium name="The Broad Institute Genomics Platform"/>
            <consortium name="The Broad Institute Genome Sequencing Center for Infectious Disease"/>
            <person name="Wu L."/>
            <person name="Ma J."/>
        </authorList>
    </citation>
    <scope>NUCLEOTIDE SEQUENCE [LARGE SCALE GENOMIC DNA]</scope>
    <source>
        <strain evidence="2">CGMCC 4.7241</strain>
    </source>
</reference>
<accession>A0ABV7Y493</accession>
<dbReference type="InterPro" id="IPR002347">
    <property type="entry name" value="SDR_fam"/>
</dbReference>